<comment type="caution">
    <text evidence="9">The sequence shown here is derived from an EMBL/GenBank/DDBJ whole genome shotgun (WGS) entry which is preliminary data.</text>
</comment>
<evidence type="ECO:0000256" key="4">
    <source>
        <dbReference type="ARBA" id="ARBA00023163"/>
    </source>
</evidence>
<dbReference type="Gene3D" id="1.10.10.10">
    <property type="entry name" value="Winged helix-like DNA-binding domain superfamily/Winged helix DNA-binding domain"/>
    <property type="match status" value="1"/>
</dbReference>
<dbReference type="SUPFAM" id="SSF46785">
    <property type="entry name" value="Winged helix' DNA-binding domain"/>
    <property type="match status" value="1"/>
</dbReference>
<dbReference type="SUPFAM" id="SSF47979">
    <property type="entry name" value="Iron-dependent repressor protein, dimerization domain"/>
    <property type="match status" value="1"/>
</dbReference>
<comment type="similarity">
    <text evidence="1">Belongs to the DtxR/MntR family.</text>
</comment>
<dbReference type="InterPro" id="IPR036421">
    <property type="entry name" value="Fe_dep_repressor_sf"/>
</dbReference>
<evidence type="ECO:0000256" key="3">
    <source>
        <dbReference type="ARBA" id="ARBA00023125"/>
    </source>
</evidence>
<name>A0ABD6ADE3_9EURY</name>
<dbReference type="Pfam" id="PF04023">
    <property type="entry name" value="FeoA"/>
    <property type="match status" value="1"/>
</dbReference>
<dbReference type="InterPro" id="IPR007167">
    <property type="entry name" value="Fe-transptr_FeoA-like"/>
</dbReference>
<keyword evidence="10" id="KW-1185">Reference proteome</keyword>
<evidence type="ECO:0000313" key="9">
    <source>
        <dbReference type="EMBL" id="MFC7318573.1"/>
    </source>
</evidence>
<feature type="domain" description="Ferrous iron transporter FeoA-like" evidence="8">
    <location>
        <begin position="142"/>
        <end position="214"/>
    </location>
</feature>
<evidence type="ECO:0000256" key="1">
    <source>
        <dbReference type="ARBA" id="ARBA00007871"/>
    </source>
</evidence>
<dbReference type="Pfam" id="PF01325">
    <property type="entry name" value="Fe_dep_repress"/>
    <property type="match status" value="1"/>
</dbReference>
<evidence type="ECO:0000256" key="5">
    <source>
        <dbReference type="SAM" id="MobiDB-lite"/>
    </source>
</evidence>
<dbReference type="GO" id="GO:0003677">
    <property type="term" value="F:DNA binding"/>
    <property type="evidence" value="ECO:0007669"/>
    <property type="project" value="UniProtKB-KW"/>
</dbReference>
<reference evidence="9 10" key="1">
    <citation type="journal article" date="2019" name="Int. J. Syst. Evol. Microbiol.">
        <title>The Global Catalogue of Microorganisms (GCM) 10K type strain sequencing project: providing services to taxonomists for standard genome sequencing and annotation.</title>
        <authorList>
            <consortium name="The Broad Institute Genomics Platform"/>
            <consortium name="The Broad Institute Genome Sequencing Center for Infectious Disease"/>
            <person name="Wu L."/>
            <person name="Ma J."/>
        </authorList>
    </citation>
    <scope>NUCLEOTIDE SEQUENCE [LARGE SCALE GENOMIC DNA]</scope>
    <source>
        <strain evidence="9 10">PSR21</strain>
    </source>
</reference>
<gene>
    <name evidence="9" type="ORF">ACFQPE_17505</name>
</gene>
<dbReference type="InterPro" id="IPR036390">
    <property type="entry name" value="WH_DNA-bd_sf"/>
</dbReference>
<evidence type="ECO:0000313" key="10">
    <source>
        <dbReference type="Proteomes" id="UP001596547"/>
    </source>
</evidence>
<accession>A0ABD6ADE3</accession>
<dbReference type="InterPro" id="IPR022689">
    <property type="entry name" value="Iron_dep_repressor"/>
</dbReference>
<keyword evidence="4" id="KW-0804">Transcription</keyword>
<keyword evidence="3" id="KW-0238">DNA-binding</keyword>
<dbReference type="InterPro" id="IPR001367">
    <property type="entry name" value="Fe_dep_repressor"/>
</dbReference>
<dbReference type="Proteomes" id="UP001596547">
    <property type="component" value="Unassembled WGS sequence"/>
</dbReference>
<feature type="domain" description="Iron dependent repressor metal binding and dimerisation" evidence="7">
    <location>
        <begin position="60"/>
        <end position="129"/>
    </location>
</feature>
<evidence type="ECO:0000256" key="2">
    <source>
        <dbReference type="ARBA" id="ARBA00023015"/>
    </source>
</evidence>
<proteinExistence type="inferred from homology"/>
<feature type="region of interest" description="Disordered" evidence="5">
    <location>
        <begin position="1"/>
        <end position="33"/>
    </location>
</feature>
<sequence length="231" mass="24098">MSKTGSRLKSIPRIQDGDTPVAPSAVATSVGVGPPTVTETLQRVDDGLVAYEPYRGARLTERGEKHALEALRHHRLLELSLTEESGYDRSEVRDGAGVLERHIGARGEGRIADRLGVPTVDSHGEPIPTTGLEIQRSGRQQPLAQCQLGDVAAISGVRDGDPDVLTDLGDASTSPGTALGVVETAPFGMVTVEVESTAGRPSLPAEPAASVSVSRPGEAAAGGPERRNEMT</sequence>
<evidence type="ECO:0000259" key="8">
    <source>
        <dbReference type="Pfam" id="PF04023"/>
    </source>
</evidence>
<dbReference type="Pfam" id="PF02742">
    <property type="entry name" value="Fe_dep_repr_C"/>
    <property type="match status" value="1"/>
</dbReference>
<dbReference type="InterPro" id="IPR022687">
    <property type="entry name" value="HTH_DTXR"/>
</dbReference>
<feature type="domain" description="HTH dtxR-type" evidence="6">
    <location>
        <begin position="8"/>
        <end position="57"/>
    </location>
</feature>
<evidence type="ECO:0000259" key="6">
    <source>
        <dbReference type="Pfam" id="PF01325"/>
    </source>
</evidence>
<dbReference type="PANTHER" id="PTHR33238">
    <property type="entry name" value="IRON (METAL) DEPENDENT REPRESSOR, DTXR FAMILY"/>
    <property type="match status" value="1"/>
</dbReference>
<dbReference type="EMBL" id="JBHTBF010000003">
    <property type="protein sequence ID" value="MFC7318573.1"/>
    <property type="molecule type" value="Genomic_DNA"/>
</dbReference>
<feature type="region of interest" description="Disordered" evidence="5">
    <location>
        <begin position="197"/>
        <end position="231"/>
    </location>
</feature>
<dbReference type="RefSeq" id="WP_276306585.1">
    <property type="nucleotide sequence ID" value="NZ_CP119993.1"/>
</dbReference>
<dbReference type="PANTHER" id="PTHR33238:SF7">
    <property type="entry name" value="IRON-DEPENDENT TRANSCRIPTIONAL REGULATOR"/>
    <property type="match status" value="1"/>
</dbReference>
<dbReference type="InterPro" id="IPR050536">
    <property type="entry name" value="DtxR_MntR_Metal-Reg"/>
</dbReference>
<evidence type="ECO:0000259" key="7">
    <source>
        <dbReference type="Pfam" id="PF02742"/>
    </source>
</evidence>
<dbReference type="GeneID" id="79317239"/>
<protein>
    <submittedName>
        <fullName evidence="9">Metal-dependent transcriptional regulator</fullName>
    </submittedName>
</protein>
<dbReference type="AlphaFoldDB" id="A0ABD6ADE3"/>
<keyword evidence="2" id="KW-0805">Transcription regulation</keyword>
<dbReference type="InterPro" id="IPR036388">
    <property type="entry name" value="WH-like_DNA-bd_sf"/>
</dbReference>
<dbReference type="SMART" id="SM00529">
    <property type="entry name" value="HTH_DTXR"/>
    <property type="match status" value="1"/>
</dbReference>
<organism evidence="9 10">
    <name type="scientific">Halomarina halobia</name>
    <dbReference type="NCBI Taxonomy" id="3033386"/>
    <lineage>
        <taxon>Archaea</taxon>
        <taxon>Methanobacteriati</taxon>
        <taxon>Methanobacteriota</taxon>
        <taxon>Stenosarchaea group</taxon>
        <taxon>Halobacteria</taxon>
        <taxon>Halobacteriales</taxon>
        <taxon>Natronomonadaceae</taxon>
        <taxon>Halomarina</taxon>
    </lineage>
</organism>